<dbReference type="EMBL" id="AVOT02007904">
    <property type="protein sequence ID" value="MBW0484907.1"/>
    <property type="molecule type" value="Genomic_DNA"/>
</dbReference>
<proteinExistence type="predicted"/>
<comment type="caution">
    <text evidence="2">The sequence shown here is derived from an EMBL/GenBank/DDBJ whole genome shotgun (WGS) entry which is preliminary data.</text>
</comment>
<organism evidence="2 3">
    <name type="scientific">Austropuccinia psidii MF-1</name>
    <dbReference type="NCBI Taxonomy" id="1389203"/>
    <lineage>
        <taxon>Eukaryota</taxon>
        <taxon>Fungi</taxon>
        <taxon>Dikarya</taxon>
        <taxon>Basidiomycota</taxon>
        <taxon>Pucciniomycotina</taxon>
        <taxon>Pucciniomycetes</taxon>
        <taxon>Pucciniales</taxon>
        <taxon>Sphaerophragmiaceae</taxon>
        <taxon>Austropuccinia</taxon>
    </lineage>
</organism>
<name>A0A9Q3CLV4_9BASI</name>
<gene>
    <name evidence="2" type="ORF">O181_024622</name>
</gene>
<feature type="region of interest" description="Disordered" evidence="1">
    <location>
        <begin position="115"/>
        <end position="143"/>
    </location>
</feature>
<protein>
    <submittedName>
        <fullName evidence="2">Uncharacterized protein</fullName>
    </submittedName>
</protein>
<sequence length="216" mass="24091">MDGNVEVIEREVPSIRSSQSSLLEEVLPDGNHKKKRKIQKNHHQIFFPLICLPLHQPSIPILPPPQSINPQLVLITQSNYLPYYLPFTIVKAPVPSTFPFEAPTSLPIITEEEIPNSSIPKHPPNVAPSRSSQHQSPHFKNDQSFEVPANSIPNSPAQVHPLTQKNEIIQEELHYSIVANNSSPNVPSNATTPHVVSTPMQINHEKCSHILSAPHF</sequence>
<reference evidence="2" key="1">
    <citation type="submission" date="2021-03" db="EMBL/GenBank/DDBJ databases">
        <title>Draft genome sequence of rust myrtle Austropuccinia psidii MF-1, a brazilian biotype.</title>
        <authorList>
            <person name="Quecine M.C."/>
            <person name="Pachon D.M.R."/>
            <person name="Bonatelli M.L."/>
            <person name="Correr F.H."/>
            <person name="Franceschini L.M."/>
            <person name="Leite T.F."/>
            <person name="Margarido G.R.A."/>
            <person name="Almeida C.A."/>
            <person name="Ferrarezi J.A."/>
            <person name="Labate C.A."/>
        </authorList>
    </citation>
    <scope>NUCLEOTIDE SEQUENCE</scope>
    <source>
        <strain evidence="2">MF-1</strain>
    </source>
</reference>
<evidence type="ECO:0000313" key="2">
    <source>
        <dbReference type="EMBL" id="MBW0484907.1"/>
    </source>
</evidence>
<dbReference type="AlphaFoldDB" id="A0A9Q3CLV4"/>
<evidence type="ECO:0000256" key="1">
    <source>
        <dbReference type="SAM" id="MobiDB-lite"/>
    </source>
</evidence>
<keyword evidence="3" id="KW-1185">Reference proteome</keyword>
<dbReference type="Proteomes" id="UP000765509">
    <property type="component" value="Unassembled WGS sequence"/>
</dbReference>
<feature type="compositionally biased region" description="Polar residues" evidence="1">
    <location>
        <begin position="128"/>
        <end position="143"/>
    </location>
</feature>
<accession>A0A9Q3CLV4</accession>
<evidence type="ECO:0000313" key="3">
    <source>
        <dbReference type="Proteomes" id="UP000765509"/>
    </source>
</evidence>